<proteinExistence type="predicted"/>
<evidence type="ECO:0000313" key="12">
    <source>
        <dbReference type="EMBL" id="MFD1645224.1"/>
    </source>
</evidence>
<evidence type="ECO:0000256" key="4">
    <source>
        <dbReference type="ARBA" id="ARBA00022967"/>
    </source>
</evidence>
<evidence type="ECO:0000256" key="1">
    <source>
        <dbReference type="ARBA" id="ARBA00022448"/>
    </source>
</evidence>
<organism evidence="12 13">
    <name type="scientific">Haloarchaeobius litoreus</name>
    <dbReference type="NCBI Taxonomy" id="755306"/>
    <lineage>
        <taxon>Archaea</taxon>
        <taxon>Methanobacteriati</taxon>
        <taxon>Methanobacteriota</taxon>
        <taxon>Stenosarchaea group</taxon>
        <taxon>Halobacteria</taxon>
        <taxon>Halobacteriales</taxon>
        <taxon>Halorubellaceae</taxon>
        <taxon>Haloarchaeobius</taxon>
    </lineage>
</organism>
<keyword evidence="1" id="KW-0813">Transport</keyword>
<dbReference type="InterPro" id="IPR003439">
    <property type="entry name" value="ABC_transporter-like_ATP-bd"/>
</dbReference>
<evidence type="ECO:0000256" key="5">
    <source>
        <dbReference type="ARBA" id="ARBA00050590"/>
    </source>
</evidence>
<protein>
    <recommendedName>
        <fullName evidence="9">Cobalamin import ATP-binding protein BtuD</fullName>
        <ecNumber evidence="8">7.6.2.8</ecNumber>
    </recommendedName>
    <alternativeName>
        <fullName evidence="10">Vitamin B12-transporting ATPase</fullName>
    </alternativeName>
</protein>
<dbReference type="SUPFAM" id="SSF52540">
    <property type="entry name" value="P-loop containing nucleoside triphosphate hydrolases"/>
    <property type="match status" value="1"/>
</dbReference>
<dbReference type="EMBL" id="JBHUDO010000002">
    <property type="protein sequence ID" value="MFD1645224.1"/>
    <property type="molecule type" value="Genomic_DNA"/>
</dbReference>
<dbReference type="Pfam" id="PF00005">
    <property type="entry name" value="ABC_tran"/>
    <property type="match status" value="1"/>
</dbReference>
<sequence length="412" mass="43225">MIDIDSVSVSFGDATVLDDVSLAVEPGTFLGLVGPNGAGKTTLLRTVSGALEPDAGTVSLDGDRLDGLGSKAASRRVAVVPQDTTVSFGFTARDVVAMGRTPHRGRFEPSSREDSRAVDEAFARVGAEHLADRRIDELSGGERQTVTIARALAQETPILLLDEPTASLDINHQVETLELVAALVADGKTVVAAIHDLSLAARYCDELALLADGDIVATGLPESVLTRERLAESFDARTVLRRDPVTESLGVTTLARQPEAVDRSVHLVGSGSTAARTLERLVGADASVTVGPVAPGDALAETADLLGVETIERYPHEPLDDVTLAAAREAVDRAAVVAVANPALVAGEDEVYELLEGRSPMVVVDGADGDQRTPDRAASRAETLRRRGETTDVRGVVDAVARARRLVEAADD</sequence>
<dbReference type="PANTHER" id="PTHR42794">
    <property type="entry name" value="HEMIN IMPORT ATP-BINDING PROTEIN HMUV"/>
    <property type="match status" value="1"/>
</dbReference>
<dbReference type="RefSeq" id="WP_256399264.1">
    <property type="nucleotide sequence ID" value="NZ_JBHUDO010000002.1"/>
</dbReference>
<evidence type="ECO:0000256" key="8">
    <source>
        <dbReference type="ARBA" id="ARBA00066387"/>
    </source>
</evidence>
<dbReference type="Gene3D" id="3.40.50.300">
    <property type="entry name" value="P-loop containing nucleotide triphosphate hydrolases"/>
    <property type="match status" value="1"/>
</dbReference>
<comment type="function">
    <text evidence="6">Required for corrinoid utilization. Probably part of the ABC transporter complex BtuCDF involved in cobalamin (vitamin B12) import. Probably responsible for energy coupling to the transport system.</text>
</comment>
<dbReference type="PANTHER" id="PTHR42794:SF1">
    <property type="entry name" value="HEMIN IMPORT ATP-BINDING PROTEIN HMUV"/>
    <property type="match status" value="1"/>
</dbReference>
<dbReference type="EC" id="7.6.2.8" evidence="8"/>
<dbReference type="SMART" id="SM00382">
    <property type="entry name" value="AAA"/>
    <property type="match status" value="1"/>
</dbReference>
<dbReference type="PROSITE" id="PS50893">
    <property type="entry name" value="ABC_TRANSPORTER_2"/>
    <property type="match status" value="1"/>
</dbReference>
<evidence type="ECO:0000256" key="9">
    <source>
        <dbReference type="ARBA" id="ARBA00073649"/>
    </source>
</evidence>
<dbReference type="InterPro" id="IPR027417">
    <property type="entry name" value="P-loop_NTPase"/>
</dbReference>
<dbReference type="AlphaFoldDB" id="A0ABD6DJ10"/>
<keyword evidence="3 12" id="KW-0067">ATP-binding</keyword>
<evidence type="ECO:0000256" key="2">
    <source>
        <dbReference type="ARBA" id="ARBA00022741"/>
    </source>
</evidence>
<keyword evidence="4" id="KW-1278">Translocase</keyword>
<dbReference type="InterPro" id="IPR003593">
    <property type="entry name" value="AAA+_ATPase"/>
</dbReference>
<comment type="subunit">
    <text evidence="7">The complex is composed of two ATP-binding proteins (BtuD), two transmembrane proteins (BtuC) and a solute-binding protein (BtuF).</text>
</comment>
<evidence type="ECO:0000256" key="6">
    <source>
        <dbReference type="ARBA" id="ARBA00058960"/>
    </source>
</evidence>
<feature type="domain" description="ABC transporter" evidence="11">
    <location>
        <begin position="2"/>
        <end position="237"/>
    </location>
</feature>
<evidence type="ECO:0000259" key="11">
    <source>
        <dbReference type="PROSITE" id="PS50893"/>
    </source>
</evidence>
<gene>
    <name evidence="12" type="ORF">ACFSBL_05965</name>
</gene>
<dbReference type="FunFam" id="3.40.50.300:FF:000134">
    <property type="entry name" value="Iron-enterobactin ABC transporter ATP-binding protein"/>
    <property type="match status" value="1"/>
</dbReference>
<accession>A0ABD6DJ10</accession>
<reference evidence="12 13" key="1">
    <citation type="journal article" date="2019" name="Int. J. Syst. Evol. Microbiol.">
        <title>The Global Catalogue of Microorganisms (GCM) 10K type strain sequencing project: providing services to taxonomists for standard genome sequencing and annotation.</title>
        <authorList>
            <consortium name="The Broad Institute Genomics Platform"/>
            <consortium name="The Broad Institute Genome Sequencing Center for Infectious Disease"/>
            <person name="Wu L."/>
            <person name="Ma J."/>
        </authorList>
    </citation>
    <scope>NUCLEOTIDE SEQUENCE [LARGE SCALE GENOMIC DNA]</scope>
    <source>
        <strain evidence="12 13">CGMCC 1.10390</strain>
    </source>
</reference>
<keyword evidence="2" id="KW-0547">Nucleotide-binding</keyword>
<comment type="caution">
    <text evidence="12">The sequence shown here is derived from an EMBL/GenBank/DDBJ whole genome shotgun (WGS) entry which is preliminary data.</text>
</comment>
<comment type="catalytic activity">
    <reaction evidence="5">
        <text>an R-cob(III)alamin(out) + ATP + H2O = an R-cob(III)alamin(in) + ADP + phosphate + H(+)</text>
        <dbReference type="Rhea" id="RHEA:17873"/>
        <dbReference type="ChEBI" id="CHEBI:15377"/>
        <dbReference type="ChEBI" id="CHEBI:15378"/>
        <dbReference type="ChEBI" id="CHEBI:30616"/>
        <dbReference type="ChEBI" id="CHEBI:43474"/>
        <dbReference type="ChEBI" id="CHEBI:140785"/>
        <dbReference type="ChEBI" id="CHEBI:456216"/>
        <dbReference type="EC" id="7.6.2.8"/>
    </reaction>
</comment>
<dbReference type="GO" id="GO:0015420">
    <property type="term" value="F:ABC-type vitamin B12 transporter activity"/>
    <property type="evidence" value="ECO:0007669"/>
    <property type="project" value="UniProtKB-EC"/>
</dbReference>
<evidence type="ECO:0000256" key="7">
    <source>
        <dbReference type="ARBA" id="ARBA00064420"/>
    </source>
</evidence>
<keyword evidence="13" id="KW-1185">Reference proteome</keyword>
<dbReference type="CDD" id="cd03214">
    <property type="entry name" value="ABC_Iron-Siderophores_B12_Hemin"/>
    <property type="match status" value="1"/>
</dbReference>
<name>A0ABD6DJ10_9EURY</name>
<dbReference type="GO" id="GO:0005524">
    <property type="term" value="F:ATP binding"/>
    <property type="evidence" value="ECO:0007669"/>
    <property type="project" value="UniProtKB-KW"/>
</dbReference>
<evidence type="ECO:0000313" key="13">
    <source>
        <dbReference type="Proteomes" id="UP001597034"/>
    </source>
</evidence>
<dbReference type="Proteomes" id="UP001597034">
    <property type="component" value="Unassembled WGS sequence"/>
</dbReference>
<evidence type="ECO:0000256" key="3">
    <source>
        <dbReference type="ARBA" id="ARBA00022840"/>
    </source>
</evidence>
<evidence type="ECO:0000256" key="10">
    <source>
        <dbReference type="ARBA" id="ARBA00077139"/>
    </source>
</evidence>